<organism evidence="2 3">
    <name type="scientific">Taxus chinensis</name>
    <name type="common">Chinese yew</name>
    <name type="synonym">Taxus wallichiana var. chinensis</name>
    <dbReference type="NCBI Taxonomy" id="29808"/>
    <lineage>
        <taxon>Eukaryota</taxon>
        <taxon>Viridiplantae</taxon>
        <taxon>Streptophyta</taxon>
        <taxon>Embryophyta</taxon>
        <taxon>Tracheophyta</taxon>
        <taxon>Spermatophyta</taxon>
        <taxon>Pinopsida</taxon>
        <taxon>Pinidae</taxon>
        <taxon>Conifers II</taxon>
        <taxon>Cupressales</taxon>
        <taxon>Taxaceae</taxon>
        <taxon>Taxus</taxon>
    </lineage>
</organism>
<dbReference type="AlphaFoldDB" id="A0AA38LFV5"/>
<evidence type="ECO:0000313" key="3">
    <source>
        <dbReference type="Proteomes" id="UP000824469"/>
    </source>
</evidence>
<dbReference type="Proteomes" id="UP000824469">
    <property type="component" value="Unassembled WGS sequence"/>
</dbReference>
<reference evidence="2 3" key="1">
    <citation type="journal article" date="2021" name="Nat. Plants">
        <title>The Taxus genome provides insights into paclitaxel biosynthesis.</title>
        <authorList>
            <person name="Xiong X."/>
            <person name="Gou J."/>
            <person name="Liao Q."/>
            <person name="Li Y."/>
            <person name="Zhou Q."/>
            <person name="Bi G."/>
            <person name="Li C."/>
            <person name="Du R."/>
            <person name="Wang X."/>
            <person name="Sun T."/>
            <person name="Guo L."/>
            <person name="Liang H."/>
            <person name="Lu P."/>
            <person name="Wu Y."/>
            <person name="Zhang Z."/>
            <person name="Ro D.K."/>
            <person name="Shang Y."/>
            <person name="Huang S."/>
            <person name="Yan J."/>
        </authorList>
    </citation>
    <scope>NUCLEOTIDE SEQUENCE [LARGE SCALE GENOMIC DNA]</scope>
    <source>
        <strain evidence="2">Ta-2019</strain>
    </source>
</reference>
<proteinExistence type="predicted"/>
<feature type="domain" description="Glyoxal oxidase N-terminal" evidence="1">
    <location>
        <begin position="23"/>
        <end position="143"/>
    </location>
</feature>
<dbReference type="SUPFAM" id="SSF50965">
    <property type="entry name" value="Galactose oxidase, central domain"/>
    <property type="match status" value="1"/>
</dbReference>
<evidence type="ECO:0000259" key="1">
    <source>
        <dbReference type="Pfam" id="PF07250"/>
    </source>
</evidence>
<accession>A0AA38LFV5</accession>
<gene>
    <name evidence="2" type="ORF">KI387_017997</name>
</gene>
<keyword evidence="3" id="KW-1185">Reference proteome</keyword>
<feature type="non-terminal residue" evidence="2">
    <location>
        <position position="1"/>
    </location>
</feature>
<dbReference type="InterPro" id="IPR011043">
    <property type="entry name" value="Gal_Oxase/kelch_b-propeller"/>
</dbReference>
<dbReference type="InterPro" id="IPR037293">
    <property type="entry name" value="Gal_Oxidase_central_sf"/>
</dbReference>
<protein>
    <recommendedName>
        <fullName evidence="1">Glyoxal oxidase N-terminal domain-containing protein</fullName>
    </recommendedName>
</protein>
<sequence>VRGHQLLKGRCDLLLENFSVSAMHMTLLHTNKVLIFNQTLVGPSQITRTDPSCNKTSSPATEDCWVHSIEYDIASNMVRPLHIIIDTFCSSGSFASNGTLVQTSGWINGDRVTRYFTLCSDSSYDWIDSPTLLSSRRRYALNRSYQMIESSLWEAADRLAMSLYQNNLERGHFSSHFWDSILLDYNKNQVVRTFPTMPSSGARNYPSFGYSIMLPLESANNFQRVEILICGGAPNGAFKKATFNQMSVEALKSCRRMEITSQNPQWKMEDMPRPRVVNDKLILRTGEVLIINSAKQGTASWQSTREPVLSPFLYRRAVEALSNWFRVLVPTKIPQMYHSTANVLPDRWVLVGGRNSNFGYRFSGVAFPIELRMEAYIPYYLHLFYYWSSIDEFSHLDIFILS</sequence>
<feature type="domain" description="Glyoxal oxidase N-terminal" evidence="1">
    <location>
        <begin position="179"/>
        <end position="380"/>
    </location>
</feature>
<evidence type="ECO:0000313" key="2">
    <source>
        <dbReference type="EMBL" id="KAH9323358.1"/>
    </source>
</evidence>
<dbReference type="PANTHER" id="PTHR32208">
    <property type="entry name" value="SECRETED PROTEIN-RELATED"/>
    <property type="match status" value="1"/>
</dbReference>
<dbReference type="PANTHER" id="PTHR32208:SF71">
    <property type="entry name" value="GLYOXAL OXIDASE-RELATED PROTEIN"/>
    <property type="match status" value="1"/>
</dbReference>
<comment type="caution">
    <text evidence="2">The sequence shown here is derived from an EMBL/GenBank/DDBJ whole genome shotgun (WGS) entry which is preliminary data.</text>
</comment>
<dbReference type="Gene3D" id="2.130.10.80">
    <property type="entry name" value="Galactose oxidase/kelch, beta-propeller"/>
    <property type="match status" value="2"/>
</dbReference>
<name>A0AA38LFV5_TAXCH</name>
<dbReference type="OMA" id="WIASIEM"/>
<dbReference type="InterPro" id="IPR009880">
    <property type="entry name" value="Glyoxal_oxidase_N"/>
</dbReference>
<dbReference type="EMBL" id="JAHRHJ020000003">
    <property type="protein sequence ID" value="KAH9323358.1"/>
    <property type="molecule type" value="Genomic_DNA"/>
</dbReference>
<dbReference type="Pfam" id="PF07250">
    <property type="entry name" value="Glyoxal_oxid_N"/>
    <property type="match status" value="2"/>
</dbReference>